<sequence length="96" mass="10522">MDVIFSNFFHELGKYPNPFYSIEHGAATGAEPAPGEGARPRVLAPPESSEPSVGVANCRAADPAGAERKITDKRRRRPHFFFFLFWSGQLGCIAEA</sequence>
<evidence type="ECO:0000313" key="3">
    <source>
        <dbReference type="Proteomes" id="UP000594638"/>
    </source>
</evidence>
<feature type="compositionally biased region" description="Low complexity" evidence="1">
    <location>
        <begin position="26"/>
        <end position="37"/>
    </location>
</feature>
<protein>
    <submittedName>
        <fullName evidence="2">Uncharacterized protein</fullName>
    </submittedName>
</protein>
<name>A0A8S0P691_OLEEU</name>
<keyword evidence="3" id="KW-1185">Reference proteome</keyword>
<dbReference type="EMBL" id="CACTIH010000002">
    <property type="protein sequence ID" value="CAA2933400.1"/>
    <property type="molecule type" value="Genomic_DNA"/>
</dbReference>
<reference evidence="2 3" key="1">
    <citation type="submission" date="2019-12" db="EMBL/GenBank/DDBJ databases">
        <authorList>
            <person name="Alioto T."/>
            <person name="Alioto T."/>
            <person name="Gomez Garrido J."/>
        </authorList>
    </citation>
    <scope>NUCLEOTIDE SEQUENCE [LARGE SCALE GENOMIC DNA]</scope>
</reference>
<evidence type="ECO:0000256" key="1">
    <source>
        <dbReference type="SAM" id="MobiDB-lite"/>
    </source>
</evidence>
<organism evidence="2 3">
    <name type="scientific">Olea europaea subsp. europaea</name>
    <dbReference type="NCBI Taxonomy" id="158383"/>
    <lineage>
        <taxon>Eukaryota</taxon>
        <taxon>Viridiplantae</taxon>
        <taxon>Streptophyta</taxon>
        <taxon>Embryophyta</taxon>
        <taxon>Tracheophyta</taxon>
        <taxon>Spermatophyta</taxon>
        <taxon>Magnoliopsida</taxon>
        <taxon>eudicotyledons</taxon>
        <taxon>Gunneridae</taxon>
        <taxon>Pentapetalae</taxon>
        <taxon>asterids</taxon>
        <taxon>lamiids</taxon>
        <taxon>Lamiales</taxon>
        <taxon>Oleaceae</taxon>
        <taxon>Oleeae</taxon>
        <taxon>Olea</taxon>
    </lineage>
</organism>
<accession>A0A8S0P691</accession>
<proteinExistence type="predicted"/>
<dbReference type="Gramene" id="OE9A104650T1">
    <property type="protein sequence ID" value="OE9A104650C1"/>
    <property type="gene ID" value="OE9A104650"/>
</dbReference>
<evidence type="ECO:0000313" key="2">
    <source>
        <dbReference type="EMBL" id="CAA2933400.1"/>
    </source>
</evidence>
<dbReference type="AlphaFoldDB" id="A0A8S0P691"/>
<dbReference type="Proteomes" id="UP000594638">
    <property type="component" value="Unassembled WGS sequence"/>
</dbReference>
<feature type="region of interest" description="Disordered" evidence="1">
    <location>
        <begin position="26"/>
        <end position="56"/>
    </location>
</feature>
<gene>
    <name evidence="2" type="ORF">OLEA9_A104650</name>
</gene>
<comment type="caution">
    <text evidence="2">The sequence shown here is derived from an EMBL/GenBank/DDBJ whole genome shotgun (WGS) entry which is preliminary data.</text>
</comment>